<evidence type="ECO:0000256" key="5">
    <source>
        <dbReference type="ARBA" id="ARBA00022822"/>
    </source>
</evidence>
<dbReference type="UniPathway" id="UPA00035">
    <property type="reaction ID" value="UER00043"/>
</dbReference>
<dbReference type="GO" id="GO:0004425">
    <property type="term" value="F:indole-3-glycerol-phosphate synthase activity"/>
    <property type="evidence" value="ECO:0007669"/>
    <property type="project" value="UniProtKB-UniRule"/>
</dbReference>
<evidence type="ECO:0000256" key="7">
    <source>
        <dbReference type="ARBA" id="ARBA00023239"/>
    </source>
</evidence>
<reference evidence="10" key="1">
    <citation type="journal article" date="2020" name="mSystems">
        <title>Genome- and Community-Level Interaction Insights into Carbon Utilization and Element Cycling Functions of Hydrothermarchaeota in Hydrothermal Sediment.</title>
        <authorList>
            <person name="Zhou Z."/>
            <person name="Liu Y."/>
            <person name="Xu W."/>
            <person name="Pan J."/>
            <person name="Luo Z.H."/>
            <person name="Li M."/>
        </authorList>
    </citation>
    <scope>NUCLEOTIDE SEQUENCE [LARGE SCALE GENOMIC DNA]</scope>
    <source>
        <strain evidence="10">SpSt-125</strain>
    </source>
</reference>
<name>A0A7J2U2L6_9CREN</name>
<dbReference type="SUPFAM" id="SSF51366">
    <property type="entry name" value="Ribulose-phoshate binding barrel"/>
    <property type="match status" value="1"/>
</dbReference>
<proteinExistence type="inferred from homology"/>
<evidence type="ECO:0000256" key="4">
    <source>
        <dbReference type="ARBA" id="ARBA00022793"/>
    </source>
</evidence>
<dbReference type="InterPro" id="IPR013798">
    <property type="entry name" value="Indole-3-glycerol_P_synth_dom"/>
</dbReference>
<dbReference type="InterPro" id="IPR011060">
    <property type="entry name" value="RibuloseP-bd_barrel"/>
</dbReference>
<dbReference type="Gene3D" id="3.20.20.70">
    <property type="entry name" value="Aldolase class I"/>
    <property type="match status" value="1"/>
</dbReference>
<organism evidence="10">
    <name type="scientific">Ignisphaera aggregans</name>
    <dbReference type="NCBI Taxonomy" id="334771"/>
    <lineage>
        <taxon>Archaea</taxon>
        <taxon>Thermoproteota</taxon>
        <taxon>Thermoprotei</taxon>
        <taxon>Desulfurococcales</taxon>
        <taxon>Desulfurococcaceae</taxon>
        <taxon>Ignisphaera</taxon>
    </lineage>
</organism>
<comment type="caution">
    <text evidence="10">The sequence shown here is derived from an EMBL/GenBank/DDBJ whole genome shotgun (WGS) entry which is preliminary data.</text>
</comment>
<dbReference type="PANTHER" id="PTHR22854">
    <property type="entry name" value="TRYPTOPHAN BIOSYNTHESIS PROTEIN"/>
    <property type="match status" value="1"/>
</dbReference>
<evidence type="ECO:0000256" key="2">
    <source>
        <dbReference type="ARBA" id="ARBA00004696"/>
    </source>
</evidence>
<evidence type="ECO:0000256" key="8">
    <source>
        <dbReference type="HAMAP-Rule" id="MF_00134"/>
    </source>
</evidence>
<comment type="pathway">
    <text evidence="2 8">Amino-acid biosynthesis; L-tryptophan biosynthesis; L-tryptophan from chorismate: step 4/5.</text>
</comment>
<dbReference type="PANTHER" id="PTHR22854:SF2">
    <property type="entry name" value="INDOLE-3-GLYCEROL-PHOSPHATE SYNTHASE"/>
    <property type="match status" value="1"/>
</dbReference>
<dbReference type="InterPro" id="IPR013785">
    <property type="entry name" value="Aldolase_TIM"/>
</dbReference>
<sequence>MPVNVTNWLKEIIEHNLSRPVLRIERVRPLHSLARNIENINILGSPAIIAEYKRRSPSGFSANVSYHDYVRIVEKHVAGISVLTEELYFGGSYNDLVAIASMVNLPILMKDFIVCEKQIEVAYNIGADAILLIATILTDKELERLYEYANHMGLEAVIEVHDEQDLKKVLPLKPRIIGVNARNLKTLEVSLGSAAKVLEKVPRHYIKIAESGIKSRKDIEELMKKGANAFLIGTELMKNPLKIFRFVKNE</sequence>
<dbReference type="NCBIfam" id="NF001374">
    <property type="entry name" value="PRK00278.2-1"/>
    <property type="match status" value="1"/>
</dbReference>
<evidence type="ECO:0000313" key="10">
    <source>
        <dbReference type="EMBL" id="HEM67090.1"/>
    </source>
</evidence>
<dbReference type="GO" id="GO:0000162">
    <property type="term" value="P:L-tryptophan biosynthetic process"/>
    <property type="evidence" value="ECO:0007669"/>
    <property type="project" value="UniProtKB-UniRule"/>
</dbReference>
<evidence type="ECO:0000256" key="6">
    <source>
        <dbReference type="ARBA" id="ARBA00023141"/>
    </source>
</evidence>
<evidence type="ECO:0000259" key="9">
    <source>
        <dbReference type="Pfam" id="PF00218"/>
    </source>
</evidence>
<comment type="catalytic activity">
    <reaction evidence="1 8">
        <text>1-(2-carboxyphenylamino)-1-deoxy-D-ribulose 5-phosphate + H(+) = (1S,2R)-1-C-(indol-3-yl)glycerol 3-phosphate + CO2 + H2O</text>
        <dbReference type="Rhea" id="RHEA:23476"/>
        <dbReference type="ChEBI" id="CHEBI:15377"/>
        <dbReference type="ChEBI" id="CHEBI:15378"/>
        <dbReference type="ChEBI" id="CHEBI:16526"/>
        <dbReference type="ChEBI" id="CHEBI:58613"/>
        <dbReference type="ChEBI" id="CHEBI:58866"/>
        <dbReference type="EC" id="4.1.1.48"/>
    </reaction>
</comment>
<evidence type="ECO:0000256" key="3">
    <source>
        <dbReference type="ARBA" id="ARBA00022605"/>
    </source>
</evidence>
<feature type="domain" description="Indole-3-glycerol phosphate synthase" evidence="9">
    <location>
        <begin position="25"/>
        <end position="239"/>
    </location>
</feature>
<keyword evidence="4 8" id="KW-0210">Decarboxylase</keyword>
<evidence type="ECO:0000256" key="1">
    <source>
        <dbReference type="ARBA" id="ARBA00001633"/>
    </source>
</evidence>
<dbReference type="CDD" id="cd00331">
    <property type="entry name" value="IGPS"/>
    <property type="match status" value="1"/>
</dbReference>
<dbReference type="AlphaFoldDB" id="A0A7J2U2L6"/>
<dbReference type="Pfam" id="PF00218">
    <property type="entry name" value="IGPS"/>
    <property type="match status" value="1"/>
</dbReference>
<keyword evidence="3 8" id="KW-0028">Amino-acid biosynthesis</keyword>
<keyword evidence="6 8" id="KW-0057">Aromatic amino acid biosynthesis</keyword>
<accession>A0A7J2U2L6</accession>
<keyword evidence="5 8" id="KW-0822">Tryptophan biosynthesis</keyword>
<keyword evidence="7 8" id="KW-0456">Lyase</keyword>
<gene>
    <name evidence="8 10" type="primary">trpC</name>
    <name evidence="10" type="ORF">ENO26_05940</name>
</gene>
<dbReference type="HAMAP" id="MF_00134_A">
    <property type="entry name" value="IGPS_A"/>
    <property type="match status" value="1"/>
</dbReference>
<dbReference type="EMBL" id="DSEU01000040">
    <property type="protein sequence ID" value="HEM67090.1"/>
    <property type="molecule type" value="Genomic_DNA"/>
</dbReference>
<dbReference type="GO" id="GO:0004640">
    <property type="term" value="F:phosphoribosylanthranilate isomerase activity"/>
    <property type="evidence" value="ECO:0007669"/>
    <property type="project" value="TreeGrafter"/>
</dbReference>
<dbReference type="InterPro" id="IPR045186">
    <property type="entry name" value="Indole-3-glycerol_P_synth"/>
</dbReference>
<comment type="similarity">
    <text evidence="8">Belongs to the TrpC family.</text>
</comment>
<dbReference type="EC" id="4.1.1.48" evidence="8"/>
<protein>
    <recommendedName>
        <fullName evidence="8">Indole-3-glycerol phosphate synthase</fullName>
        <shortName evidence="8">IGPS</shortName>
        <ecNumber evidence="8">4.1.1.48</ecNumber>
    </recommendedName>
</protein>